<protein>
    <submittedName>
        <fullName evidence="1">Uncharacterized protein</fullName>
    </submittedName>
</protein>
<dbReference type="Proteomes" id="UP001151760">
    <property type="component" value="Unassembled WGS sequence"/>
</dbReference>
<proteinExistence type="predicted"/>
<dbReference type="EMBL" id="BQNB010009857">
    <property type="protein sequence ID" value="GJS69366.1"/>
    <property type="molecule type" value="Genomic_DNA"/>
</dbReference>
<sequence>MASYDQPISKSALTVQSLLSISDEFKSLFHPDPPAAAVDFDDVSSYPETSLKSTARRSGWNRLLNSSC</sequence>
<reference evidence="1" key="1">
    <citation type="journal article" date="2022" name="Int. J. Mol. Sci.">
        <title>Draft Genome of Tanacetum Coccineum: Genomic Comparison of Closely Related Tanacetum-Family Plants.</title>
        <authorList>
            <person name="Yamashiro T."/>
            <person name="Shiraishi A."/>
            <person name="Nakayama K."/>
            <person name="Satake H."/>
        </authorList>
    </citation>
    <scope>NUCLEOTIDE SEQUENCE</scope>
</reference>
<comment type="caution">
    <text evidence="1">The sequence shown here is derived from an EMBL/GenBank/DDBJ whole genome shotgun (WGS) entry which is preliminary data.</text>
</comment>
<reference evidence="1" key="2">
    <citation type="submission" date="2022-01" db="EMBL/GenBank/DDBJ databases">
        <authorList>
            <person name="Yamashiro T."/>
            <person name="Shiraishi A."/>
            <person name="Satake H."/>
            <person name="Nakayama K."/>
        </authorList>
    </citation>
    <scope>NUCLEOTIDE SEQUENCE</scope>
</reference>
<accession>A0ABQ4XW64</accession>
<name>A0ABQ4XW64_9ASTR</name>
<gene>
    <name evidence="1" type="ORF">Tco_0702207</name>
</gene>
<evidence type="ECO:0000313" key="2">
    <source>
        <dbReference type="Proteomes" id="UP001151760"/>
    </source>
</evidence>
<organism evidence="1 2">
    <name type="scientific">Tanacetum coccineum</name>
    <dbReference type="NCBI Taxonomy" id="301880"/>
    <lineage>
        <taxon>Eukaryota</taxon>
        <taxon>Viridiplantae</taxon>
        <taxon>Streptophyta</taxon>
        <taxon>Embryophyta</taxon>
        <taxon>Tracheophyta</taxon>
        <taxon>Spermatophyta</taxon>
        <taxon>Magnoliopsida</taxon>
        <taxon>eudicotyledons</taxon>
        <taxon>Gunneridae</taxon>
        <taxon>Pentapetalae</taxon>
        <taxon>asterids</taxon>
        <taxon>campanulids</taxon>
        <taxon>Asterales</taxon>
        <taxon>Asteraceae</taxon>
        <taxon>Asteroideae</taxon>
        <taxon>Anthemideae</taxon>
        <taxon>Anthemidinae</taxon>
        <taxon>Tanacetum</taxon>
    </lineage>
</organism>
<evidence type="ECO:0000313" key="1">
    <source>
        <dbReference type="EMBL" id="GJS69366.1"/>
    </source>
</evidence>
<keyword evidence="2" id="KW-1185">Reference proteome</keyword>